<name>A0A162V836_PHYB8</name>
<dbReference type="AlphaFoldDB" id="A0A162V836"/>
<keyword evidence="3" id="KW-0732">Signal</keyword>
<reference evidence="5" key="1">
    <citation type="submission" date="2015-06" db="EMBL/GenBank/DDBJ databases">
        <title>Expansion of signal transduction pathways in fungi by whole-genome duplication.</title>
        <authorList>
            <consortium name="DOE Joint Genome Institute"/>
            <person name="Corrochano L.M."/>
            <person name="Kuo A."/>
            <person name="Marcet-Houben M."/>
            <person name="Polaino S."/>
            <person name="Salamov A."/>
            <person name="Villalobos J.M."/>
            <person name="Alvarez M.I."/>
            <person name="Avalos J."/>
            <person name="Benito E.P."/>
            <person name="Benoit I."/>
            <person name="Burger G."/>
            <person name="Camino L.P."/>
            <person name="Canovas D."/>
            <person name="Cerda-Olmedo E."/>
            <person name="Cheng J.-F."/>
            <person name="Dominguez A."/>
            <person name="Elias M."/>
            <person name="Eslava A.P."/>
            <person name="Glaser F."/>
            <person name="Grimwood J."/>
            <person name="Gutierrez G."/>
            <person name="Heitman J."/>
            <person name="Henrissat B."/>
            <person name="Iturriaga E.A."/>
            <person name="Lang B.F."/>
            <person name="Lavin J.L."/>
            <person name="Lee S."/>
            <person name="Li W."/>
            <person name="Lindquist E."/>
            <person name="Lopez-Garcia S."/>
            <person name="Luque E.M."/>
            <person name="Marcos A.T."/>
            <person name="Martin J."/>
            <person name="McCluskey K."/>
            <person name="Medina H.R."/>
            <person name="Miralles-Duran A."/>
            <person name="Miyazaki A."/>
            <person name="Munoz-Torres E."/>
            <person name="Oguiza J.A."/>
            <person name="Ohm R."/>
            <person name="Olmedo M."/>
            <person name="Orejas M."/>
            <person name="Ortiz-Castellanos L."/>
            <person name="Pisabarro A.G."/>
            <person name="Rodriguez-Romero J."/>
            <person name="Ruiz-Herrera J."/>
            <person name="Ruiz-Vazquez R."/>
            <person name="Sanz C."/>
            <person name="Schackwitz W."/>
            <person name="Schmutz J."/>
            <person name="Shahriari M."/>
            <person name="Shelest E."/>
            <person name="Silva-Franco F."/>
            <person name="Soanes D."/>
            <person name="Syed K."/>
            <person name="Tagua V.G."/>
            <person name="Talbot N.J."/>
            <person name="Thon M."/>
            <person name="De vries R.P."/>
            <person name="Wiebenga A."/>
            <person name="Yadav J.S."/>
            <person name="Braun E.L."/>
            <person name="Baker S."/>
            <person name="Garre V."/>
            <person name="Horwitz B."/>
            <person name="Torres-Martinez S."/>
            <person name="Idnurm A."/>
            <person name="Herrera-Estrella A."/>
            <person name="Gabaldon T."/>
            <person name="Grigoriev I.V."/>
        </authorList>
    </citation>
    <scope>NUCLEOTIDE SEQUENCE [LARGE SCALE GENOMIC DNA]</scope>
    <source>
        <strain evidence="5">NRRL 1555(-)</strain>
    </source>
</reference>
<dbReference type="VEuPathDB" id="FungiDB:PHYBLDRAFT_61804"/>
<feature type="region of interest" description="Disordered" evidence="1">
    <location>
        <begin position="395"/>
        <end position="424"/>
    </location>
</feature>
<evidence type="ECO:0000256" key="3">
    <source>
        <dbReference type="SAM" id="SignalP"/>
    </source>
</evidence>
<organism evidence="4 5">
    <name type="scientific">Phycomyces blakesleeanus (strain ATCC 8743b / DSM 1359 / FGSC 10004 / NBRC 33097 / NRRL 1555)</name>
    <dbReference type="NCBI Taxonomy" id="763407"/>
    <lineage>
        <taxon>Eukaryota</taxon>
        <taxon>Fungi</taxon>
        <taxon>Fungi incertae sedis</taxon>
        <taxon>Mucoromycota</taxon>
        <taxon>Mucoromycotina</taxon>
        <taxon>Mucoromycetes</taxon>
        <taxon>Mucorales</taxon>
        <taxon>Phycomycetaceae</taxon>
        <taxon>Phycomyces</taxon>
    </lineage>
</organism>
<feature type="transmembrane region" description="Helical" evidence="2">
    <location>
        <begin position="457"/>
        <end position="479"/>
    </location>
</feature>
<sequence>MATHYFRITLLVLSFQIIQETYAAPIDPIGGESISRSQAYEILKTIVLGYLTHIMTIRPTSDTDQMNTLYWRATFFVYPTIGIGTAFKAIFIAYDGDKILGIDEADKYIKEIDENKKQHWIEAWASDCWLPLKEFFLSKFSTPGSKYDSSGNRTEEKESSRDDFRTKAAELRDKIKKEAEKDKDYTHRPGDNVFYLAAILHLMKPRQARRAKHCILNSSIYLGLEANEAQVEKYKDNIIPSQNMRITGTGIESTYQAGIKPFTVRYLSEKMLDQIHTAYYLDATSYTEICITIGQLVYTVIECIDTQGDRWAKVIMIIYMTMSVLQTVSLWCLHKQISALTILYDEDINIVIYEIGDLPSESDILNPDLYDKEDVIGIQTRIGNIRNRMPNSYYMSSHEDTSSNREEDTPPKNSGPPQENSKPPTILYEGSFLEKIIQKEKIINNNGYKTYIEYHTYSYITAGCGGMTLSLLAGIWAGYNVHSVTQWLVLAWILSPVLLVPMFYLKNRLKIRKKPKLVIILWGIVYIFGFIGAGEFHFYIFPYKELAMSHYIFQSL</sequence>
<feature type="signal peptide" evidence="3">
    <location>
        <begin position="1"/>
        <end position="23"/>
    </location>
</feature>
<feature type="transmembrane region" description="Helical" evidence="2">
    <location>
        <begin position="485"/>
        <end position="505"/>
    </location>
</feature>
<gene>
    <name evidence="4" type="ORF">PHYBLDRAFT_61804</name>
</gene>
<keyword evidence="2" id="KW-0472">Membrane</keyword>
<dbReference type="InParanoid" id="A0A162V836"/>
<keyword evidence="5" id="KW-1185">Reference proteome</keyword>
<feature type="region of interest" description="Disordered" evidence="1">
    <location>
        <begin position="143"/>
        <end position="165"/>
    </location>
</feature>
<dbReference type="Proteomes" id="UP000077315">
    <property type="component" value="Unassembled WGS sequence"/>
</dbReference>
<dbReference type="EMBL" id="KV440971">
    <property type="protein sequence ID" value="OAD80753.1"/>
    <property type="molecule type" value="Genomic_DNA"/>
</dbReference>
<feature type="transmembrane region" description="Helical" evidence="2">
    <location>
        <begin position="311"/>
        <end position="333"/>
    </location>
</feature>
<accession>A0A162V836</accession>
<feature type="compositionally biased region" description="Basic and acidic residues" evidence="1">
    <location>
        <begin position="397"/>
        <end position="410"/>
    </location>
</feature>
<evidence type="ECO:0000313" key="4">
    <source>
        <dbReference type="EMBL" id="OAD80753.1"/>
    </source>
</evidence>
<protein>
    <submittedName>
        <fullName evidence="4">Uncharacterized protein</fullName>
    </submittedName>
</protein>
<feature type="compositionally biased region" description="Basic and acidic residues" evidence="1">
    <location>
        <begin position="153"/>
        <end position="165"/>
    </location>
</feature>
<feature type="chain" id="PRO_5007840364" evidence="3">
    <location>
        <begin position="24"/>
        <end position="556"/>
    </location>
</feature>
<evidence type="ECO:0000256" key="2">
    <source>
        <dbReference type="SAM" id="Phobius"/>
    </source>
</evidence>
<dbReference type="GeneID" id="29001764"/>
<evidence type="ECO:0000313" key="5">
    <source>
        <dbReference type="Proteomes" id="UP000077315"/>
    </source>
</evidence>
<evidence type="ECO:0000256" key="1">
    <source>
        <dbReference type="SAM" id="MobiDB-lite"/>
    </source>
</evidence>
<dbReference type="RefSeq" id="XP_018298793.1">
    <property type="nucleotide sequence ID" value="XM_018440858.1"/>
</dbReference>
<feature type="transmembrane region" description="Helical" evidence="2">
    <location>
        <begin position="517"/>
        <end position="540"/>
    </location>
</feature>
<feature type="compositionally biased region" description="Polar residues" evidence="1">
    <location>
        <begin position="143"/>
        <end position="152"/>
    </location>
</feature>
<feature type="compositionally biased region" description="Polar residues" evidence="1">
    <location>
        <begin position="411"/>
        <end position="423"/>
    </location>
</feature>
<keyword evidence="2" id="KW-0812">Transmembrane</keyword>
<proteinExistence type="predicted"/>
<keyword evidence="2" id="KW-1133">Transmembrane helix</keyword>